<sequence length="69" mass="7224">MLASALAAWARHTRDDEPDDPAAARLRAAWSGRRDAEAVQALLLVLGAADLADDTGLVTAVAGRLISTR</sequence>
<evidence type="ECO:0000313" key="2">
    <source>
        <dbReference type="EMBL" id="MFF3666847.1"/>
    </source>
</evidence>
<accession>A0ABW6SPF3</accession>
<proteinExistence type="predicted"/>
<reference evidence="2 3" key="1">
    <citation type="submission" date="2024-10" db="EMBL/GenBank/DDBJ databases">
        <title>The Natural Products Discovery Center: Release of the First 8490 Sequenced Strains for Exploring Actinobacteria Biosynthetic Diversity.</title>
        <authorList>
            <person name="Kalkreuter E."/>
            <person name="Kautsar S.A."/>
            <person name="Yang D."/>
            <person name="Bader C.D."/>
            <person name="Teijaro C.N."/>
            <person name="Fluegel L."/>
            <person name="Davis C.M."/>
            <person name="Simpson J.R."/>
            <person name="Lauterbach L."/>
            <person name="Steele A.D."/>
            <person name="Gui C."/>
            <person name="Meng S."/>
            <person name="Li G."/>
            <person name="Viehrig K."/>
            <person name="Ye F."/>
            <person name="Su P."/>
            <person name="Kiefer A.F."/>
            <person name="Nichols A."/>
            <person name="Cepeda A.J."/>
            <person name="Yan W."/>
            <person name="Fan B."/>
            <person name="Jiang Y."/>
            <person name="Adhikari A."/>
            <person name="Zheng C.-J."/>
            <person name="Schuster L."/>
            <person name="Cowan T.M."/>
            <person name="Smanski M.J."/>
            <person name="Chevrette M.G."/>
            <person name="De Carvalho L.P.S."/>
            <person name="Shen B."/>
        </authorList>
    </citation>
    <scope>NUCLEOTIDE SEQUENCE [LARGE SCALE GENOMIC DNA]</scope>
    <source>
        <strain evidence="2 3">NPDC002173</strain>
    </source>
</reference>
<evidence type="ECO:0000256" key="1">
    <source>
        <dbReference type="SAM" id="MobiDB-lite"/>
    </source>
</evidence>
<feature type="region of interest" description="Disordered" evidence="1">
    <location>
        <begin position="1"/>
        <end position="21"/>
    </location>
</feature>
<gene>
    <name evidence="2" type="ORF">ACFYXI_14715</name>
</gene>
<name>A0ABW6SPF3_9ACTN</name>
<keyword evidence="3" id="KW-1185">Reference proteome</keyword>
<protein>
    <submittedName>
        <fullName evidence="2">Uncharacterized protein</fullName>
    </submittedName>
</protein>
<dbReference type="Proteomes" id="UP001602013">
    <property type="component" value="Unassembled WGS sequence"/>
</dbReference>
<dbReference type="EMBL" id="JBIASD010000008">
    <property type="protein sequence ID" value="MFF3666847.1"/>
    <property type="molecule type" value="Genomic_DNA"/>
</dbReference>
<evidence type="ECO:0000313" key="3">
    <source>
        <dbReference type="Proteomes" id="UP001602013"/>
    </source>
</evidence>
<organism evidence="2 3">
    <name type="scientific">Microtetraspora malaysiensis</name>
    <dbReference type="NCBI Taxonomy" id="161358"/>
    <lineage>
        <taxon>Bacteria</taxon>
        <taxon>Bacillati</taxon>
        <taxon>Actinomycetota</taxon>
        <taxon>Actinomycetes</taxon>
        <taxon>Streptosporangiales</taxon>
        <taxon>Streptosporangiaceae</taxon>
        <taxon>Microtetraspora</taxon>
    </lineage>
</organism>
<dbReference type="RefSeq" id="WP_387411550.1">
    <property type="nucleotide sequence ID" value="NZ_JBIASD010000008.1"/>
</dbReference>
<comment type="caution">
    <text evidence="2">The sequence shown here is derived from an EMBL/GenBank/DDBJ whole genome shotgun (WGS) entry which is preliminary data.</text>
</comment>